<evidence type="ECO:0008006" key="5">
    <source>
        <dbReference type="Google" id="ProtNLM"/>
    </source>
</evidence>
<comment type="caution">
    <text evidence="3">The sequence shown here is derived from an EMBL/GenBank/DDBJ whole genome shotgun (WGS) entry which is preliminary data.</text>
</comment>
<protein>
    <recommendedName>
        <fullName evidence="5">Lipoprotein</fullName>
    </recommendedName>
</protein>
<gene>
    <name evidence="3" type="ORF">NGRA_1307</name>
</gene>
<feature type="signal peptide" evidence="2">
    <location>
        <begin position="1"/>
        <end position="19"/>
    </location>
</feature>
<proteinExistence type="predicted"/>
<dbReference type="Proteomes" id="UP000740883">
    <property type="component" value="Unassembled WGS sequence"/>
</dbReference>
<organism evidence="3 4">
    <name type="scientific">Nosema granulosis</name>
    <dbReference type="NCBI Taxonomy" id="83296"/>
    <lineage>
        <taxon>Eukaryota</taxon>
        <taxon>Fungi</taxon>
        <taxon>Fungi incertae sedis</taxon>
        <taxon>Microsporidia</taxon>
        <taxon>Nosematidae</taxon>
        <taxon>Nosema</taxon>
    </lineage>
</organism>
<feature type="transmembrane region" description="Helical" evidence="1">
    <location>
        <begin position="232"/>
        <end position="253"/>
    </location>
</feature>
<name>A0A9P6KZB7_9MICR</name>
<sequence>MQFLCVGLALLAVIGCKEDKEYEGLTVFASKKLDKDTVKFVSGFNNRGVDRYTLEIKSKDYVPFGIFIKKYCFIKEIGEVELRNVIGVQLQDLKIDFLKGLSANGTDLTGEEMVFRLSCHNNGFTKEVRDNIIIIPMISVALFKEFLEEGENLNYLQHENNNECSSIQKYFNNKKINTQWAENMWQLQIVHELDGDDSVKDGEYSVRLVEKSKLDIYKDKWALFTQPLFSTIYNFLATTLIAVFGYFSVRMMFSKYF</sequence>
<keyword evidence="1" id="KW-1133">Transmembrane helix</keyword>
<accession>A0A9P6KZB7</accession>
<feature type="chain" id="PRO_5040425094" description="Lipoprotein" evidence="2">
    <location>
        <begin position="20"/>
        <end position="257"/>
    </location>
</feature>
<dbReference type="AlphaFoldDB" id="A0A9P6KZB7"/>
<keyword evidence="1" id="KW-0812">Transmembrane</keyword>
<keyword evidence="1" id="KW-0472">Membrane</keyword>
<evidence type="ECO:0000256" key="1">
    <source>
        <dbReference type="SAM" id="Phobius"/>
    </source>
</evidence>
<dbReference type="EMBL" id="SBJO01000078">
    <property type="protein sequence ID" value="KAF9763373.1"/>
    <property type="molecule type" value="Genomic_DNA"/>
</dbReference>
<keyword evidence="2" id="KW-0732">Signal</keyword>
<evidence type="ECO:0000313" key="3">
    <source>
        <dbReference type="EMBL" id="KAF9763373.1"/>
    </source>
</evidence>
<keyword evidence="4" id="KW-1185">Reference proteome</keyword>
<evidence type="ECO:0000256" key="2">
    <source>
        <dbReference type="SAM" id="SignalP"/>
    </source>
</evidence>
<reference evidence="3 4" key="1">
    <citation type="journal article" date="2020" name="Genome Biol. Evol.">
        <title>Comparative genomics of strictly vertically transmitted, feminizing microsporidia endosymbionts of amphipod crustaceans.</title>
        <authorList>
            <person name="Cormier A."/>
            <person name="Chebbi M.A."/>
            <person name="Giraud I."/>
            <person name="Wattier R."/>
            <person name="Teixeira M."/>
            <person name="Gilbert C."/>
            <person name="Rigaud T."/>
            <person name="Cordaux R."/>
        </authorList>
    </citation>
    <scope>NUCLEOTIDE SEQUENCE [LARGE SCALE GENOMIC DNA]</scope>
    <source>
        <strain evidence="3 4">Ou3-Ou53</strain>
    </source>
</reference>
<evidence type="ECO:0000313" key="4">
    <source>
        <dbReference type="Proteomes" id="UP000740883"/>
    </source>
</evidence>